<dbReference type="EMBL" id="CP121106">
    <property type="protein sequence ID" value="WFL76146.1"/>
    <property type="molecule type" value="Genomic_DNA"/>
</dbReference>
<sequence>MLVIRTAEELAYALDSPLETKLRTRLDARSKTLCDYLDEYALEELAIFIIAQPGDTLGDLNKVSPLRLVEGNRFVLEVETASQHDGWLELTFILSDDGSGLVLFVPTNPYPGADWRTACEAIGAAMQDPTSR</sequence>
<dbReference type="RefSeq" id="WP_278014912.1">
    <property type="nucleotide sequence ID" value="NZ_CP121106.1"/>
</dbReference>
<evidence type="ECO:0000313" key="1">
    <source>
        <dbReference type="EMBL" id="WFL76146.1"/>
    </source>
</evidence>
<accession>A0ABY8FSV4</accession>
<evidence type="ECO:0000313" key="2">
    <source>
        <dbReference type="Proteomes" id="UP001215827"/>
    </source>
</evidence>
<proteinExistence type="predicted"/>
<keyword evidence="2" id="KW-1185">Reference proteome</keyword>
<organism evidence="1 2">
    <name type="scientific">Altererythrobacter arenosus</name>
    <dbReference type="NCBI Taxonomy" id="3032592"/>
    <lineage>
        <taxon>Bacteria</taxon>
        <taxon>Pseudomonadati</taxon>
        <taxon>Pseudomonadota</taxon>
        <taxon>Alphaproteobacteria</taxon>
        <taxon>Sphingomonadales</taxon>
        <taxon>Erythrobacteraceae</taxon>
        <taxon>Altererythrobacter</taxon>
    </lineage>
</organism>
<dbReference type="Proteomes" id="UP001215827">
    <property type="component" value="Chromosome"/>
</dbReference>
<reference evidence="1 2" key="1">
    <citation type="submission" date="2023-03" db="EMBL/GenBank/DDBJ databases">
        <title>Altererythrobacter sp. CAU 1644 isolated from sand.</title>
        <authorList>
            <person name="Kim W."/>
        </authorList>
    </citation>
    <scope>NUCLEOTIDE SEQUENCE [LARGE SCALE GENOMIC DNA]</scope>
    <source>
        <strain evidence="1 2">CAU 1644</strain>
    </source>
</reference>
<gene>
    <name evidence="1" type="ORF">P7228_09035</name>
</gene>
<protein>
    <submittedName>
        <fullName evidence="1">Uncharacterized protein</fullName>
    </submittedName>
</protein>
<name>A0ABY8FSV4_9SPHN</name>